<dbReference type="CDD" id="cd08054">
    <property type="entry name" value="gp6"/>
    <property type="match status" value="1"/>
</dbReference>
<protein>
    <submittedName>
        <fullName evidence="1">DNA-packaging protein</fullName>
    </submittedName>
</protein>
<sequence>MAENLLSEDQFATLKNYCKVDQDFDDDVLLGMVDSAALMITRAIKFSAMPIEFVNDPRFKIALMKQVKEDYYQRGLTADNYRPELTNSIADIVNQLRSEVIDNEDD</sequence>
<dbReference type="Proteomes" id="UP000286848">
    <property type="component" value="Unassembled WGS sequence"/>
</dbReference>
<dbReference type="EMBL" id="BFFP01000022">
    <property type="protein sequence ID" value="GBG94974.1"/>
    <property type="molecule type" value="Genomic_DNA"/>
</dbReference>
<dbReference type="NCBIfam" id="TIGR01560">
    <property type="entry name" value="put_DNA_pack"/>
    <property type="match status" value="1"/>
</dbReference>
<name>A0A401ITY2_9LACO</name>
<proteinExistence type="predicted"/>
<reference evidence="1 2" key="1">
    <citation type="journal article" date="2019" name="Int. J. Syst. Evol. Microbiol.">
        <title>Lactobacillus salitolerans sp. nov., a novel lactic acid bacterium isolated from spent mushroom substrates.</title>
        <authorList>
            <person name="Tohno M."/>
            <person name="Tanizawa Y."/>
            <person name="Kojima Y."/>
            <person name="Sakamoto M."/>
            <person name="Nakamura Y."/>
            <person name="Ohkuma M."/>
            <person name="Kobayashi H."/>
        </authorList>
    </citation>
    <scope>NUCLEOTIDE SEQUENCE [LARGE SCALE GENOMIC DNA]</scope>
    <source>
        <strain evidence="1 2">YK43</strain>
    </source>
</reference>
<accession>A0A401ITY2</accession>
<dbReference type="AlphaFoldDB" id="A0A401ITY2"/>
<dbReference type="RefSeq" id="WP_124976867.1">
    <property type="nucleotide sequence ID" value="NZ_BFFP01000022.1"/>
</dbReference>
<organism evidence="1 2">
    <name type="scientific">Ligilactobacillus salitolerans</name>
    <dbReference type="NCBI Taxonomy" id="1808352"/>
    <lineage>
        <taxon>Bacteria</taxon>
        <taxon>Bacillati</taxon>
        <taxon>Bacillota</taxon>
        <taxon>Bacilli</taxon>
        <taxon>Lactobacillales</taxon>
        <taxon>Lactobacillaceae</taxon>
        <taxon>Ligilactobacillus</taxon>
    </lineage>
</organism>
<dbReference type="InterPro" id="IPR006450">
    <property type="entry name" value="Phage_HK97_gp6-like"/>
</dbReference>
<comment type="caution">
    <text evidence="1">The sequence shown here is derived from an EMBL/GenBank/DDBJ whole genome shotgun (WGS) entry which is preliminary data.</text>
</comment>
<evidence type="ECO:0000313" key="2">
    <source>
        <dbReference type="Proteomes" id="UP000286848"/>
    </source>
</evidence>
<keyword evidence="2" id="KW-1185">Reference proteome</keyword>
<evidence type="ECO:0000313" key="1">
    <source>
        <dbReference type="EMBL" id="GBG94974.1"/>
    </source>
</evidence>
<dbReference type="OrthoDB" id="2321192at2"/>
<gene>
    <name evidence="1" type="ORF">LFYK43_14330</name>
</gene>